<dbReference type="InterPro" id="IPR036890">
    <property type="entry name" value="HATPase_C_sf"/>
</dbReference>
<dbReference type="Gene3D" id="3.40.190.10">
    <property type="entry name" value="Periplasmic binding protein-like II"/>
    <property type="match status" value="2"/>
</dbReference>
<evidence type="ECO:0000256" key="10">
    <source>
        <dbReference type="SAM" id="MobiDB-lite"/>
    </source>
</evidence>
<organism evidence="13 14">
    <name type="scientific">Oryzomicrobium terrae</name>
    <dbReference type="NCBI Taxonomy" id="1735038"/>
    <lineage>
        <taxon>Bacteria</taxon>
        <taxon>Pseudomonadati</taxon>
        <taxon>Pseudomonadota</taxon>
        <taxon>Betaproteobacteria</taxon>
        <taxon>Rhodocyclales</taxon>
        <taxon>Rhodocyclaceae</taxon>
        <taxon>Oryzomicrobium</taxon>
    </lineage>
</organism>
<keyword evidence="9" id="KW-0175">Coiled coil</keyword>
<gene>
    <name evidence="13" type="primary">ttrS</name>
    <name evidence="13" type="ORF">OTERR_06150</name>
</gene>
<dbReference type="PRINTS" id="PR00344">
    <property type="entry name" value="BCTRLSENSOR"/>
</dbReference>
<dbReference type="SMART" id="SM00387">
    <property type="entry name" value="HATPase_c"/>
    <property type="match status" value="1"/>
</dbReference>
<evidence type="ECO:0000313" key="14">
    <source>
        <dbReference type="Proteomes" id="UP000323671"/>
    </source>
</evidence>
<evidence type="ECO:0000256" key="6">
    <source>
        <dbReference type="ARBA" id="ARBA00022777"/>
    </source>
</evidence>
<keyword evidence="5" id="KW-0547">Nucleotide-binding</keyword>
<evidence type="ECO:0000256" key="7">
    <source>
        <dbReference type="ARBA" id="ARBA00022840"/>
    </source>
</evidence>
<name>A0A5C1E593_9RHOO</name>
<dbReference type="PROSITE" id="PS50109">
    <property type="entry name" value="HIS_KIN"/>
    <property type="match status" value="1"/>
</dbReference>
<feature type="signal peptide" evidence="11">
    <location>
        <begin position="1"/>
        <end position="37"/>
    </location>
</feature>
<dbReference type="SMART" id="SM00388">
    <property type="entry name" value="HisKA"/>
    <property type="match status" value="1"/>
</dbReference>
<dbReference type="InterPro" id="IPR006311">
    <property type="entry name" value="TAT_signal"/>
</dbReference>
<evidence type="ECO:0000313" key="13">
    <source>
        <dbReference type="EMBL" id="QEL64091.1"/>
    </source>
</evidence>
<dbReference type="Gene3D" id="1.10.287.130">
    <property type="match status" value="1"/>
</dbReference>
<dbReference type="CDD" id="cd00082">
    <property type="entry name" value="HisKA"/>
    <property type="match status" value="1"/>
</dbReference>
<dbReference type="EC" id="2.7.13.3" evidence="2"/>
<dbReference type="PANTHER" id="PTHR43065:SF10">
    <property type="entry name" value="PEROXIDE STRESS-ACTIVATED HISTIDINE KINASE MAK3"/>
    <property type="match status" value="1"/>
</dbReference>
<keyword evidence="3" id="KW-0597">Phosphoprotein</keyword>
<feature type="chain" id="PRO_5023059058" description="histidine kinase" evidence="11">
    <location>
        <begin position="38"/>
        <end position="649"/>
    </location>
</feature>
<reference evidence="13 14" key="1">
    <citation type="submission" date="2017-07" db="EMBL/GenBank/DDBJ databases">
        <title>Complete genome sequence of Oryzomicrobium terrae TPP412.</title>
        <authorList>
            <person name="Chiu L.-W."/>
            <person name="Lo K.-J."/>
            <person name="Tsai Y.-M."/>
            <person name="Lin S.-S."/>
            <person name="Kuo C.-H."/>
            <person name="Liu C.-T."/>
        </authorList>
    </citation>
    <scope>NUCLEOTIDE SEQUENCE [LARGE SCALE GENOMIC DNA]</scope>
    <source>
        <strain evidence="13 14">TPP412</strain>
    </source>
</reference>
<feature type="coiled-coil region" evidence="9">
    <location>
        <begin position="379"/>
        <end position="406"/>
    </location>
</feature>
<dbReference type="SUPFAM" id="SSF55874">
    <property type="entry name" value="ATPase domain of HSP90 chaperone/DNA topoisomerase II/histidine kinase"/>
    <property type="match status" value="1"/>
</dbReference>
<evidence type="ECO:0000256" key="5">
    <source>
        <dbReference type="ARBA" id="ARBA00022741"/>
    </source>
</evidence>
<evidence type="ECO:0000256" key="3">
    <source>
        <dbReference type="ARBA" id="ARBA00022553"/>
    </source>
</evidence>
<dbReference type="Pfam" id="PF12974">
    <property type="entry name" value="Phosphonate-bd"/>
    <property type="match status" value="1"/>
</dbReference>
<accession>A0A5C1E593</accession>
<keyword evidence="11" id="KW-0732">Signal</keyword>
<evidence type="ECO:0000256" key="11">
    <source>
        <dbReference type="SAM" id="SignalP"/>
    </source>
</evidence>
<dbReference type="InterPro" id="IPR004358">
    <property type="entry name" value="Sig_transdc_His_kin-like_C"/>
</dbReference>
<dbReference type="SUPFAM" id="SSF47384">
    <property type="entry name" value="Homodimeric domain of signal transducing histidine kinase"/>
    <property type="match status" value="1"/>
</dbReference>
<dbReference type="InterPro" id="IPR036097">
    <property type="entry name" value="HisK_dim/P_sf"/>
</dbReference>
<dbReference type="InterPro" id="IPR005467">
    <property type="entry name" value="His_kinase_dom"/>
</dbReference>
<dbReference type="PANTHER" id="PTHR43065">
    <property type="entry name" value="SENSOR HISTIDINE KINASE"/>
    <property type="match status" value="1"/>
</dbReference>
<evidence type="ECO:0000256" key="8">
    <source>
        <dbReference type="ARBA" id="ARBA00023012"/>
    </source>
</evidence>
<evidence type="ECO:0000259" key="12">
    <source>
        <dbReference type="PROSITE" id="PS50109"/>
    </source>
</evidence>
<evidence type="ECO:0000256" key="4">
    <source>
        <dbReference type="ARBA" id="ARBA00022679"/>
    </source>
</evidence>
<dbReference type="EMBL" id="CP022579">
    <property type="protein sequence ID" value="QEL64091.1"/>
    <property type="molecule type" value="Genomic_DNA"/>
</dbReference>
<protein>
    <recommendedName>
        <fullName evidence="2">histidine kinase</fullName>
        <ecNumber evidence="2">2.7.13.3</ecNumber>
    </recommendedName>
</protein>
<dbReference type="Gene3D" id="3.30.565.10">
    <property type="entry name" value="Histidine kinase-like ATPase, C-terminal domain"/>
    <property type="match status" value="1"/>
</dbReference>
<dbReference type="KEGG" id="otr:OTERR_06150"/>
<dbReference type="GO" id="GO:0005524">
    <property type="term" value="F:ATP binding"/>
    <property type="evidence" value="ECO:0007669"/>
    <property type="project" value="UniProtKB-KW"/>
</dbReference>
<evidence type="ECO:0000256" key="2">
    <source>
        <dbReference type="ARBA" id="ARBA00012438"/>
    </source>
</evidence>
<dbReference type="Pfam" id="PF00512">
    <property type="entry name" value="HisKA"/>
    <property type="match status" value="1"/>
</dbReference>
<keyword evidence="14" id="KW-1185">Reference proteome</keyword>
<keyword evidence="4" id="KW-0808">Transferase</keyword>
<dbReference type="InterPro" id="IPR003661">
    <property type="entry name" value="HisK_dim/P_dom"/>
</dbReference>
<dbReference type="AlphaFoldDB" id="A0A5C1E593"/>
<dbReference type="Pfam" id="PF02518">
    <property type="entry name" value="HATPase_c"/>
    <property type="match status" value="1"/>
</dbReference>
<dbReference type="InterPro" id="IPR003594">
    <property type="entry name" value="HATPase_dom"/>
</dbReference>
<keyword evidence="6 13" id="KW-0418">Kinase</keyword>
<proteinExistence type="predicted"/>
<evidence type="ECO:0000256" key="1">
    <source>
        <dbReference type="ARBA" id="ARBA00000085"/>
    </source>
</evidence>
<keyword evidence="8" id="KW-0902">Two-component regulatory system</keyword>
<dbReference type="PROSITE" id="PS51318">
    <property type="entry name" value="TAT"/>
    <property type="match status" value="1"/>
</dbReference>
<keyword evidence="7" id="KW-0067">ATP-binding</keyword>
<dbReference type="GO" id="GO:0000155">
    <property type="term" value="F:phosphorelay sensor kinase activity"/>
    <property type="evidence" value="ECO:0007669"/>
    <property type="project" value="InterPro"/>
</dbReference>
<comment type="catalytic activity">
    <reaction evidence="1">
        <text>ATP + protein L-histidine = ADP + protein N-phospho-L-histidine.</text>
        <dbReference type="EC" id="2.7.13.3"/>
    </reaction>
</comment>
<sequence>MSRIGARDRRGMERRWRRLLLGGLAALALAAAPGAQATPTARSPAPSPAAATTTPAVPTAPTDTPVRIGVLAYEGVEAAHYDWSHVAERLNAALPGRHFVLEFYDNAGLDAAVRQSQVEFVITNGGHYVTLEAALGVSRVATLDAPSADSSAAVGSAIIVRAERRDLTNLADLAGKKLAAVSPDAFGGYLVAAREFQRQGIDHESAFAERRFVGFPMSQVVEAVANGSADAGIVRACLLESMAQAGRLRLADFRVLAKRQVPGFPCLLSSDLYPDWAIATTAATAHDSPQLAKAVATALLSMPPTPEGMAWTVPADYQSVRELYRELQTGPYAYLRETTLQGLARRYWPWLVLVFLALTGWVIHVVRVEYKVLARTAELRAALAARDEAEARMRHHQEQSEHLSRLSILGELSSTLAHELNQPLATIGNYASSLRRRQEAGRLSPEAVSEASQEIAAQADRAAAIMQRIRAFSRKRAAVREPRAPGEVAGEAVALLTGMMANAPEIVVDDRLPAETTVDMDPLQIQQVLVNLLKNAVDATQGLPAARRTITLRLAPDPERPADKVRVAVIDQGPGLSAELRARLFEPFFTTKPDGLGLGLAICHSIIEAHGGHLWAESAANAFPGSHNADITGLALCFTLPCHEHDLAS</sequence>
<evidence type="ECO:0000256" key="9">
    <source>
        <dbReference type="SAM" id="Coils"/>
    </source>
</evidence>
<dbReference type="Proteomes" id="UP000323671">
    <property type="component" value="Chromosome"/>
</dbReference>
<dbReference type="SUPFAM" id="SSF53850">
    <property type="entry name" value="Periplasmic binding protein-like II"/>
    <property type="match status" value="1"/>
</dbReference>
<feature type="region of interest" description="Disordered" evidence="10">
    <location>
        <begin position="37"/>
        <end position="61"/>
    </location>
</feature>
<feature type="domain" description="Histidine kinase" evidence="12">
    <location>
        <begin position="415"/>
        <end position="644"/>
    </location>
</feature>